<dbReference type="PANTHER" id="PTHR11228">
    <property type="entry name" value="RADICAL SAM DOMAIN PROTEIN"/>
    <property type="match status" value="1"/>
</dbReference>
<dbReference type="InterPro" id="IPR058240">
    <property type="entry name" value="rSAM_sf"/>
</dbReference>
<reference evidence="6 7" key="1">
    <citation type="submission" date="2020-08" db="EMBL/GenBank/DDBJ databases">
        <title>Genomic Encyclopedia of Type Strains, Phase IV (KMG-IV): sequencing the most valuable type-strain genomes for metagenomic binning, comparative biology and taxonomic classification.</title>
        <authorList>
            <person name="Goeker M."/>
        </authorList>
    </citation>
    <scope>NUCLEOTIDE SEQUENCE [LARGE SCALE GENOMIC DNA]</scope>
    <source>
        <strain evidence="6 7">YIM 65646</strain>
    </source>
</reference>
<proteinExistence type="predicted"/>
<evidence type="ECO:0000256" key="1">
    <source>
        <dbReference type="ARBA" id="ARBA00022691"/>
    </source>
</evidence>
<dbReference type="AlphaFoldDB" id="A0A841FNR4"/>
<gene>
    <name evidence="6" type="ORF">HNR73_001430</name>
</gene>
<accession>A0A841FNR4</accession>
<dbReference type="RefSeq" id="WP_184786480.1">
    <property type="nucleotide sequence ID" value="NZ_BONT01000014.1"/>
</dbReference>
<evidence type="ECO:0000256" key="3">
    <source>
        <dbReference type="ARBA" id="ARBA00023004"/>
    </source>
</evidence>
<dbReference type="SFLD" id="SFLDG01067">
    <property type="entry name" value="SPASM/twitch_domain_containing"/>
    <property type="match status" value="1"/>
</dbReference>
<dbReference type="Gene3D" id="3.20.20.70">
    <property type="entry name" value="Aldolase class I"/>
    <property type="match status" value="1"/>
</dbReference>
<dbReference type="PANTHER" id="PTHR11228:SF7">
    <property type="entry name" value="PQQA PEPTIDE CYCLASE"/>
    <property type="match status" value="1"/>
</dbReference>
<keyword evidence="3" id="KW-0408">Iron</keyword>
<evidence type="ECO:0000256" key="4">
    <source>
        <dbReference type="ARBA" id="ARBA00023014"/>
    </source>
</evidence>
<keyword evidence="2" id="KW-0479">Metal-binding</keyword>
<keyword evidence="7" id="KW-1185">Reference proteome</keyword>
<keyword evidence="4" id="KW-0411">Iron-sulfur</keyword>
<keyword evidence="1" id="KW-0949">S-adenosyl-L-methionine</keyword>
<name>A0A841FNR4_9ACTN</name>
<evidence type="ECO:0000313" key="6">
    <source>
        <dbReference type="EMBL" id="MBB6033580.1"/>
    </source>
</evidence>
<evidence type="ECO:0000313" key="7">
    <source>
        <dbReference type="Proteomes" id="UP000548476"/>
    </source>
</evidence>
<dbReference type="CDD" id="cd01335">
    <property type="entry name" value="Radical_SAM"/>
    <property type="match status" value="1"/>
</dbReference>
<dbReference type="SUPFAM" id="SSF102114">
    <property type="entry name" value="Radical SAM enzymes"/>
    <property type="match status" value="1"/>
</dbReference>
<sequence length="351" mass="38541">MEPSVLTGPSYIIWDITYACPLRCVHCYSESGRRPSRQLPFDDLLKIADALISLRPAQLAFSGGEPMSVPGLTLLAARVRAAGIETALYTSGWALTADAAWRLMDVFSEIHVSVDGADAATHDRIRGRAGSYARAMSALEALNREADLRYSAGQPPFRFGIDSVVMRGNIDGLERFCREVLPRFPMLHTVLFGAVVPSGLASRAGFARQELLSEEQVERLTGQSFRALLRGVAPSTVDVQTTGNRELQMHPDLIADGMVFPAMQVEPDGEVRAMPIYEGTVGNLLTEPAAELWRRSVERWSDPFVTSVLSGARTWPEWAEATRKIDEHFGDERVRARIAARPAYANPGLDG</sequence>
<evidence type="ECO:0000256" key="2">
    <source>
        <dbReference type="ARBA" id="ARBA00022723"/>
    </source>
</evidence>
<feature type="domain" description="Radical SAM core" evidence="5">
    <location>
        <begin position="6"/>
        <end position="235"/>
    </location>
</feature>
<dbReference type="PROSITE" id="PS51918">
    <property type="entry name" value="RADICAL_SAM"/>
    <property type="match status" value="1"/>
</dbReference>
<dbReference type="GO" id="GO:0006783">
    <property type="term" value="P:heme biosynthetic process"/>
    <property type="evidence" value="ECO:0007669"/>
    <property type="project" value="TreeGrafter"/>
</dbReference>
<organism evidence="6 7">
    <name type="scientific">Phytomonospora endophytica</name>
    <dbReference type="NCBI Taxonomy" id="714109"/>
    <lineage>
        <taxon>Bacteria</taxon>
        <taxon>Bacillati</taxon>
        <taxon>Actinomycetota</taxon>
        <taxon>Actinomycetes</taxon>
        <taxon>Micromonosporales</taxon>
        <taxon>Micromonosporaceae</taxon>
        <taxon>Phytomonospora</taxon>
    </lineage>
</organism>
<dbReference type="InterPro" id="IPR050377">
    <property type="entry name" value="Radical_SAM_PqqE_MftC-like"/>
</dbReference>
<comment type="caution">
    <text evidence="6">The sequence shown here is derived from an EMBL/GenBank/DDBJ whole genome shotgun (WGS) entry which is preliminary data.</text>
</comment>
<dbReference type="GO" id="GO:0046872">
    <property type="term" value="F:metal ion binding"/>
    <property type="evidence" value="ECO:0007669"/>
    <property type="project" value="UniProtKB-KW"/>
</dbReference>
<protein>
    <submittedName>
        <fullName evidence="6">MoaA/NifB/PqqE/SkfB family radical SAM enzyme</fullName>
    </submittedName>
</protein>
<dbReference type="Proteomes" id="UP000548476">
    <property type="component" value="Unassembled WGS sequence"/>
</dbReference>
<dbReference type="InterPro" id="IPR013785">
    <property type="entry name" value="Aldolase_TIM"/>
</dbReference>
<evidence type="ECO:0000259" key="5">
    <source>
        <dbReference type="PROSITE" id="PS51918"/>
    </source>
</evidence>
<dbReference type="InterPro" id="IPR007197">
    <property type="entry name" value="rSAM"/>
</dbReference>
<dbReference type="GO" id="GO:0003824">
    <property type="term" value="F:catalytic activity"/>
    <property type="evidence" value="ECO:0007669"/>
    <property type="project" value="InterPro"/>
</dbReference>
<dbReference type="EMBL" id="JACHGT010000003">
    <property type="protein sequence ID" value="MBB6033580.1"/>
    <property type="molecule type" value="Genomic_DNA"/>
</dbReference>
<dbReference type="GO" id="GO:0051536">
    <property type="term" value="F:iron-sulfur cluster binding"/>
    <property type="evidence" value="ECO:0007669"/>
    <property type="project" value="UniProtKB-KW"/>
</dbReference>
<dbReference type="SFLD" id="SFLDS00029">
    <property type="entry name" value="Radical_SAM"/>
    <property type="match status" value="1"/>
</dbReference>
<dbReference type="Pfam" id="PF04055">
    <property type="entry name" value="Radical_SAM"/>
    <property type="match status" value="1"/>
</dbReference>